<evidence type="ECO:0000313" key="2">
    <source>
        <dbReference type="WBParaSite" id="PS1159_v2.g16967.t1"/>
    </source>
</evidence>
<organism evidence="1 2">
    <name type="scientific">Panagrolaimus sp. PS1159</name>
    <dbReference type="NCBI Taxonomy" id="55785"/>
    <lineage>
        <taxon>Eukaryota</taxon>
        <taxon>Metazoa</taxon>
        <taxon>Ecdysozoa</taxon>
        <taxon>Nematoda</taxon>
        <taxon>Chromadorea</taxon>
        <taxon>Rhabditida</taxon>
        <taxon>Tylenchina</taxon>
        <taxon>Panagrolaimomorpha</taxon>
        <taxon>Panagrolaimoidea</taxon>
        <taxon>Panagrolaimidae</taxon>
        <taxon>Panagrolaimus</taxon>
    </lineage>
</organism>
<accession>A0AC35FFJ9</accession>
<name>A0AC35FFJ9_9BILA</name>
<dbReference type="Proteomes" id="UP000887580">
    <property type="component" value="Unplaced"/>
</dbReference>
<evidence type="ECO:0000313" key="1">
    <source>
        <dbReference type="Proteomes" id="UP000887580"/>
    </source>
</evidence>
<protein>
    <submittedName>
        <fullName evidence="2">ZP domain-containing protein</fullName>
    </submittedName>
</protein>
<dbReference type="WBParaSite" id="PS1159_v2.g16967.t1">
    <property type="protein sequence ID" value="PS1159_v2.g16967.t1"/>
    <property type="gene ID" value="PS1159_v2.g16967"/>
</dbReference>
<proteinExistence type="predicted"/>
<sequence length="455" mass="50954">MNGYLSFLCLFYFIDISFQKFLKNKLYNEPKAFCGSNEITVMFETDLPFSGNVYAKGYFHKDTCRVHGDGIGNTVNITIPINADCGMRRRRMVSQKRSLDANNNVGDRILTYNAFASPKGIVFETTVVIMFHKLFLTKSDKAFHIECRYEQTNEIYTQKLEVSMIPPTDIPSVNDAGAASPKCKYEVLEENENGPPLSFAAIGQPVYHKWSCETASSDMHCLTVHSCMVDDGQGLKQDLLDSDGCPVDTVLLDSIDYKGDLEAGKDSFVFKFADKPTVFFSCQLRVEPKDMDTGLCVRTSDHCNNNPESSINPEASEDTTSSVSIEPDFPRPSTPRFKVTTPSSMFDEFTDILQSEMPNSSEHLSENDGTMMAPETTTPIMVTKRKKIKARRPPRKIGDEGPFPEFVGVQRDLGIRRKQPSPDAIELDVNAGAVEVIDPPEICKAFFINVEFQYP</sequence>
<reference evidence="2" key="1">
    <citation type="submission" date="2022-11" db="UniProtKB">
        <authorList>
            <consortium name="WormBaseParasite"/>
        </authorList>
    </citation>
    <scope>IDENTIFICATION</scope>
</reference>